<evidence type="ECO:0000256" key="3">
    <source>
        <dbReference type="ARBA" id="ARBA00022723"/>
    </source>
</evidence>
<dbReference type="GO" id="GO:0016020">
    <property type="term" value="C:membrane"/>
    <property type="evidence" value="ECO:0007669"/>
    <property type="project" value="GOC"/>
</dbReference>
<proteinExistence type="predicted"/>
<reference evidence="7 8" key="1">
    <citation type="journal article" date="2017" name="ISME J.">
        <title>Potential for microbial H2 and metal transformations associated with novel bacteria and archaea in deep terrestrial subsurface sediments.</title>
        <authorList>
            <person name="Hernsdorf A.W."/>
            <person name="Amano Y."/>
            <person name="Miyakawa K."/>
            <person name="Ise K."/>
            <person name="Suzuki Y."/>
            <person name="Anantharaman K."/>
            <person name="Probst A."/>
            <person name="Burstein D."/>
            <person name="Thomas B.C."/>
            <person name="Banfield J.F."/>
        </authorList>
    </citation>
    <scope>NUCLEOTIDE SEQUENCE [LARGE SCALE GENOMIC DNA]</scope>
    <source>
        <strain evidence="7">HGW-Actinobacteria-3</strain>
    </source>
</reference>
<keyword evidence="2" id="KW-0997">Cell inner membrane</keyword>
<gene>
    <name evidence="7" type="ORF">CVT63_01460</name>
</gene>
<dbReference type="InterPro" id="IPR029052">
    <property type="entry name" value="Metallo-depent_PP-like"/>
</dbReference>
<feature type="domain" description="Calcineurin-like phosphoesterase" evidence="6">
    <location>
        <begin position="54"/>
        <end position="325"/>
    </location>
</feature>
<accession>A0A2N3G7V7</accession>
<dbReference type="GO" id="GO:0009245">
    <property type="term" value="P:lipid A biosynthetic process"/>
    <property type="evidence" value="ECO:0007669"/>
    <property type="project" value="TreeGrafter"/>
</dbReference>
<dbReference type="Pfam" id="PF00149">
    <property type="entry name" value="Metallophos"/>
    <property type="match status" value="1"/>
</dbReference>
<evidence type="ECO:0000313" key="7">
    <source>
        <dbReference type="EMBL" id="PKQ28674.1"/>
    </source>
</evidence>
<dbReference type="InterPro" id="IPR004843">
    <property type="entry name" value="Calcineurin-like_PHP"/>
</dbReference>
<evidence type="ECO:0000256" key="4">
    <source>
        <dbReference type="ARBA" id="ARBA00023136"/>
    </source>
</evidence>
<dbReference type="Gene3D" id="3.60.21.10">
    <property type="match status" value="1"/>
</dbReference>
<name>A0A2N3G7V7_9ACTN</name>
<evidence type="ECO:0000259" key="6">
    <source>
        <dbReference type="Pfam" id="PF00149"/>
    </source>
</evidence>
<dbReference type="InterPro" id="IPR043461">
    <property type="entry name" value="LpxH-like"/>
</dbReference>
<keyword evidence="3" id="KW-0479">Metal-binding</keyword>
<evidence type="ECO:0000256" key="1">
    <source>
        <dbReference type="ARBA" id="ARBA00022475"/>
    </source>
</evidence>
<dbReference type="AlphaFoldDB" id="A0A2N3G7V7"/>
<dbReference type="GO" id="GO:0046872">
    <property type="term" value="F:metal ion binding"/>
    <property type="evidence" value="ECO:0007669"/>
    <property type="project" value="UniProtKB-KW"/>
</dbReference>
<keyword evidence="1" id="KW-1003">Cell membrane</keyword>
<dbReference type="Proteomes" id="UP000233654">
    <property type="component" value="Unassembled WGS sequence"/>
</dbReference>
<evidence type="ECO:0000313" key="8">
    <source>
        <dbReference type="Proteomes" id="UP000233654"/>
    </source>
</evidence>
<keyword evidence="5" id="KW-0464">Manganese</keyword>
<protein>
    <recommendedName>
        <fullName evidence="6">Calcineurin-like phosphoesterase domain-containing protein</fullName>
    </recommendedName>
</protein>
<sequence>MTKERKNLSDTRAMEASRRIAREARERIALMAARIPGARAFLRPFTERPRQVEKLVVISDTHFGDPNELLVHPKAIQDMTDAIAEMGTVDELVLLGDVFDLWQAPLHEAIARGRDCMAALFSLDNVKRMVYMVGNHDHHIFRMWYEEEVGRRLRAGDLEQPELAIPLTSDCPAMAPLKLEGTKVPLYMTYPMYQVQVKDKVVLLTHGHLLGFFERSLWGPKKHSRLRSLMLNKSDKLDLDDMERFMSPYYEMTALGTCVPGVAEGRYWVYRMVSRTSKMVGVSSHTRTSLYRGNTIEENAVEIEALLNHFCPEMPDYFVYGHTHRSGRLVLPLSNTIAINSGCWIGGQSDPDARNTIVDISDEARIIKV</sequence>
<evidence type="ECO:0000256" key="2">
    <source>
        <dbReference type="ARBA" id="ARBA00022519"/>
    </source>
</evidence>
<dbReference type="GO" id="GO:0008758">
    <property type="term" value="F:UDP-2,3-diacylglucosamine hydrolase activity"/>
    <property type="evidence" value="ECO:0007669"/>
    <property type="project" value="TreeGrafter"/>
</dbReference>
<keyword evidence="4" id="KW-0472">Membrane</keyword>
<dbReference type="EMBL" id="PHEX01000008">
    <property type="protein sequence ID" value="PKQ28674.1"/>
    <property type="molecule type" value="Genomic_DNA"/>
</dbReference>
<organism evidence="7 8">
    <name type="scientific">Candidatus Anoxymicrobium japonicum</name>
    <dbReference type="NCBI Taxonomy" id="2013648"/>
    <lineage>
        <taxon>Bacteria</taxon>
        <taxon>Bacillati</taxon>
        <taxon>Actinomycetota</taxon>
        <taxon>Candidatus Geothermincolia</taxon>
        <taxon>Candidatus Geothermincolales</taxon>
        <taxon>Candidatus Anoxymicrobiaceae</taxon>
        <taxon>Candidatus Anoxymicrobium</taxon>
    </lineage>
</organism>
<comment type="caution">
    <text evidence="7">The sequence shown here is derived from an EMBL/GenBank/DDBJ whole genome shotgun (WGS) entry which is preliminary data.</text>
</comment>
<dbReference type="PANTHER" id="PTHR34990">
    <property type="entry name" value="UDP-2,3-DIACYLGLUCOSAMINE HYDROLASE-RELATED"/>
    <property type="match status" value="1"/>
</dbReference>
<dbReference type="SUPFAM" id="SSF56300">
    <property type="entry name" value="Metallo-dependent phosphatases"/>
    <property type="match status" value="1"/>
</dbReference>
<evidence type="ECO:0000256" key="5">
    <source>
        <dbReference type="ARBA" id="ARBA00023211"/>
    </source>
</evidence>